<gene>
    <name evidence="1" type="ORF">SAMN04488524_0559</name>
</gene>
<sequence length="621" mass="68300">MIVYSFDGFYNGGASGDFVLIDYDLDAGVVSAITSVGSFPQIVYENVSPAKAEGDELWRSTISGNIVSVKWTPYFPFGYATTEVDPDPPVEVITINSITVTPQTVPGTNDGTATVNASEGTGPYQYSINGVDYQSSNVFAGLAPGTYSVFVKSAVNPVTSGSFTIAAAPYVDPPIDPAIKDVVVLAGGEINIQNAYKRVEVLSEFGKVPSLLYNGNFEDWDGQNFNFWTRYGGLDFTRVQRTVTNTKGETIPIQNHAIRFNVKANSGKYLESAVIPFQKGDQAKVQFRVSKVTDVTEYSYIETRYIGPVPYPVGHNIKTFYAAKIRFKIGNYYLYNENYGSSFTWTTNLATVSIPIDNKTGDLNTYSISFQVPECPETGNLFIQLYGFEKVIMDSWESPVRSVGSGTNYTVLDEYQPVTMDDISLSKSSQSGDNDIVGLLSVSENLRYYTEKPDQFKILFGDYFNSSAGASALSNLYAMKVGNSYTSGWYEYGTTSSPVAFGLMLAKSILKAYQKPFRFWLGDLKLKPLAPEFSYLNTFNFDVPGQDKFSSKVFALLGGEIDLKNNTISNVKLAEVFDKPAKSNDVTVPNYPGSESPVFVQDPNGEDANGIFTDEFTLEFT</sequence>
<organism evidence="1 2">
    <name type="scientific">Pedobacter africanus</name>
    <dbReference type="NCBI Taxonomy" id="151894"/>
    <lineage>
        <taxon>Bacteria</taxon>
        <taxon>Pseudomonadati</taxon>
        <taxon>Bacteroidota</taxon>
        <taxon>Sphingobacteriia</taxon>
        <taxon>Sphingobacteriales</taxon>
        <taxon>Sphingobacteriaceae</taxon>
        <taxon>Pedobacter</taxon>
    </lineage>
</organism>
<protein>
    <submittedName>
        <fullName evidence="1">SprB repeat-containing protein</fullName>
    </submittedName>
</protein>
<proteinExistence type="predicted"/>
<dbReference type="RefSeq" id="WP_084236886.1">
    <property type="nucleotide sequence ID" value="NZ_FWXT01000001.1"/>
</dbReference>
<reference evidence="2" key="1">
    <citation type="submission" date="2017-04" db="EMBL/GenBank/DDBJ databases">
        <authorList>
            <person name="Varghese N."/>
            <person name="Submissions S."/>
        </authorList>
    </citation>
    <scope>NUCLEOTIDE SEQUENCE [LARGE SCALE GENOMIC DNA]</scope>
    <source>
        <strain evidence="2">DSM 12126</strain>
    </source>
</reference>
<dbReference type="Proteomes" id="UP000192756">
    <property type="component" value="Unassembled WGS sequence"/>
</dbReference>
<dbReference type="OrthoDB" id="784948at2"/>
<name>A0A1W1ZB75_9SPHI</name>
<dbReference type="AlphaFoldDB" id="A0A1W1ZB75"/>
<dbReference type="EMBL" id="FWXT01000001">
    <property type="protein sequence ID" value="SMC45684.1"/>
    <property type="molecule type" value="Genomic_DNA"/>
</dbReference>
<keyword evidence="2" id="KW-1185">Reference proteome</keyword>
<evidence type="ECO:0000313" key="1">
    <source>
        <dbReference type="EMBL" id="SMC45684.1"/>
    </source>
</evidence>
<evidence type="ECO:0000313" key="2">
    <source>
        <dbReference type="Proteomes" id="UP000192756"/>
    </source>
</evidence>
<dbReference type="STRING" id="151894.SAMN04488524_0559"/>
<accession>A0A1W1ZB75</accession>